<comment type="caution">
    <text evidence="1">The sequence shown here is derived from an EMBL/GenBank/DDBJ whole genome shotgun (WGS) entry which is preliminary data.</text>
</comment>
<dbReference type="EMBL" id="JBJKFK010000003">
    <property type="protein sequence ID" value="KAL3321262.1"/>
    <property type="molecule type" value="Genomic_DNA"/>
</dbReference>
<reference evidence="1 2" key="1">
    <citation type="submission" date="2024-11" db="EMBL/GenBank/DDBJ databases">
        <title>Adaptive evolution of stress response genes in parasites aligns with host niche diversity.</title>
        <authorList>
            <person name="Hahn C."/>
            <person name="Resl P."/>
        </authorList>
    </citation>
    <scope>NUCLEOTIDE SEQUENCE [LARGE SCALE GENOMIC DNA]</scope>
    <source>
        <strain evidence="1">EGGRZ-B1_66</strain>
        <tissue evidence="1">Body</tissue>
    </source>
</reference>
<evidence type="ECO:0000313" key="2">
    <source>
        <dbReference type="Proteomes" id="UP001626550"/>
    </source>
</evidence>
<protein>
    <submittedName>
        <fullName evidence="1">Uncharacterized protein</fullName>
    </submittedName>
</protein>
<dbReference type="Proteomes" id="UP001626550">
    <property type="component" value="Unassembled WGS sequence"/>
</dbReference>
<sequence>MKNTIFSRLLETAFLINNVHNHSAIKAKFLRLNGDKAELKKHVETRWLSVQTCFDSDPMPRNGSANWKRTTKIHHSLAIAVKIVDPISIAIESVEGDCFKMHQLLPLMDDLKDNLQELRIGFTQLTTGQ</sequence>
<evidence type="ECO:0000313" key="1">
    <source>
        <dbReference type="EMBL" id="KAL3321262.1"/>
    </source>
</evidence>
<name>A0ABD2QQ52_9PLAT</name>
<gene>
    <name evidence="1" type="ORF">Ciccas_000060</name>
</gene>
<accession>A0ABD2QQ52</accession>
<keyword evidence="2" id="KW-1185">Reference proteome</keyword>
<proteinExistence type="predicted"/>
<organism evidence="1 2">
    <name type="scientific">Cichlidogyrus casuarinus</name>
    <dbReference type="NCBI Taxonomy" id="1844966"/>
    <lineage>
        <taxon>Eukaryota</taxon>
        <taxon>Metazoa</taxon>
        <taxon>Spiralia</taxon>
        <taxon>Lophotrochozoa</taxon>
        <taxon>Platyhelminthes</taxon>
        <taxon>Monogenea</taxon>
        <taxon>Monopisthocotylea</taxon>
        <taxon>Dactylogyridea</taxon>
        <taxon>Ancyrocephalidae</taxon>
        <taxon>Cichlidogyrus</taxon>
    </lineage>
</organism>
<dbReference type="AlphaFoldDB" id="A0ABD2QQ52"/>